<dbReference type="GO" id="GO:0008777">
    <property type="term" value="F:acetylornithine deacetylase activity"/>
    <property type="evidence" value="ECO:0007669"/>
    <property type="project" value="TreeGrafter"/>
</dbReference>
<sequence length="388" mass="42917">MAYQEKQHPLTDDEQLINVLDADALFLLKQLISTPSPSGQEHTTADLIQQFMQVRGIKTHRLHNNIWAYNKYYNSSNPTILLNSHHDTVKPNESYTRDPFKADTIEGKLFGLGSNDAGGCLVSLLAVFSYFYNHPNLSYNLCFAATGEEENSGDNGIHAILPRIGPIDFAIVGEPTQMQMATAEMGNMVLDCTSYGVAGHAARNEGVNALYKALADIQWFSTYQFPKQSAFMGPVKMTVTQINAGLQHNIIPHECRFTVDVRLSDCYTPDEVLAAVKQHTNCAITVRDGILKPSCIDHIHPLVRAGMAMGLKTYVSPTSSDQGWLNMPSLKMGPGDSARSHMADEFIYIDEIREGVNSYIGLLKSMMYCLIHNPANGKTITNPQQNAN</sequence>
<dbReference type="PROSITE" id="PS00758">
    <property type="entry name" value="ARGE_DAPE_CPG2_1"/>
    <property type="match status" value="1"/>
</dbReference>
<keyword evidence="3" id="KW-0378">Hydrolase</keyword>
<dbReference type="PANTHER" id="PTHR43808:SF31">
    <property type="entry name" value="N-ACETYL-L-CITRULLINE DEACETYLASE"/>
    <property type="match status" value="1"/>
</dbReference>
<evidence type="ECO:0000256" key="3">
    <source>
        <dbReference type="ARBA" id="ARBA00022801"/>
    </source>
</evidence>
<evidence type="ECO:0000259" key="6">
    <source>
        <dbReference type="Pfam" id="PF07687"/>
    </source>
</evidence>
<reference evidence="7" key="1">
    <citation type="submission" date="2020-09" db="EMBL/GenBank/DDBJ databases">
        <title>Novel species of Mucilaginibacter isolated from a glacier on the Tibetan Plateau.</title>
        <authorList>
            <person name="Liu Q."/>
            <person name="Xin Y.-H."/>
        </authorList>
    </citation>
    <scope>NUCLEOTIDE SEQUENCE</scope>
    <source>
        <strain evidence="7">ZB1P21</strain>
    </source>
</reference>
<protein>
    <submittedName>
        <fullName evidence="7">M20 family metallo-hydrolase</fullName>
    </submittedName>
</protein>
<keyword evidence="5" id="KW-0170">Cobalt</keyword>
<dbReference type="GO" id="GO:0046872">
    <property type="term" value="F:metal ion binding"/>
    <property type="evidence" value="ECO:0007669"/>
    <property type="project" value="UniProtKB-KW"/>
</dbReference>
<dbReference type="InterPro" id="IPR011650">
    <property type="entry name" value="Peptidase_M20_dimer"/>
</dbReference>
<evidence type="ECO:0000256" key="2">
    <source>
        <dbReference type="ARBA" id="ARBA00022723"/>
    </source>
</evidence>
<dbReference type="GO" id="GO:0006526">
    <property type="term" value="P:L-arginine biosynthetic process"/>
    <property type="evidence" value="ECO:0007669"/>
    <property type="project" value="TreeGrafter"/>
</dbReference>
<keyword evidence="2" id="KW-0479">Metal-binding</keyword>
<dbReference type="SUPFAM" id="SSF53187">
    <property type="entry name" value="Zn-dependent exopeptidases"/>
    <property type="match status" value="1"/>
</dbReference>
<dbReference type="Proteomes" id="UP000619078">
    <property type="component" value="Unassembled WGS sequence"/>
</dbReference>
<dbReference type="PANTHER" id="PTHR43808">
    <property type="entry name" value="ACETYLORNITHINE DEACETYLASE"/>
    <property type="match status" value="1"/>
</dbReference>
<dbReference type="AlphaFoldDB" id="A0A926P0M0"/>
<dbReference type="RefSeq" id="WP_191166173.1">
    <property type="nucleotide sequence ID" value="NZ_JACWMX010000013.1"/>
</dbReference>
<evidence type="ECO:0000313" key="8">
    <source>
        <dbReference type="Proteomes" id="UP000619078"/>
    </source>
</evidence>
<dbReference type="Pfam" id="PF01546">
    <property type="entry name" value="Peptidase_M20"/>
    <property type="match status" value="1"/>
</dbReference>
<dbReference type="EMBL" id="JACWMX010000013">
    <property type="protein sequence ID" value="MBD1395473.1"/>
    <property type="molecule type" value="Genomic_DNA"/>
</dbReference>
<keyword evidence="4" id="KW-0862">Zinc</keyword>
<evidence type="ECO:0000313" key="7">
    <source>
        <dbReference type="EMBL" id="MBD1395473.1"/>
    </source>
</evidence>
<dbReference type="InterPro" id="IPR002933">
    <property type="entry name" value="Peptidase_M20"/>
</dbReference>
<evidence type="ECO:0000256" key="4">
    <source>
        <dbReference type="ARBA" id="ARBA00022833"/>
    </source>
</evidence>
<gene>
    <name evidence="7" type="ORF">IDJ76_20385</name>
</gene>
<dbReference type="InterPro" id="IPR036264">
    <property type="entry name" value="Bact_exopeptidase_dim_dom"/>
</dbReference>
<accession>A0A926P0M0</accession>
<dbReference type="Gene3D" id="3.40.630.10">
    <property type="entry name" value="Zn peptidases"/>
    <property type="match status" value="1"/>
</dbReference>
<dbReference type="Pfam" id="PF07687">
    <property type="entry name" value="M20_dimer"/>
    <property type="match status" value="1"/>
</dbReference>
<proteinExistence type="predicted"/>
<keyword evidence="8" id="KW-1185">Reference proteome</keyword>
<dbReference type="InterPro" id="IPR050072">
    <property type="entry name" value="Peptidase_M20A"/>
</dbReference>
<evidence type="ECO:0000256" key="5">
    <source>
        <dbReference type="ARBA" id="ARBA00023285"/>
    </source>
</evidence>
<comment type="caution">
    <text evidence="7">The sequence shown here is derived from an EMBL/GenBank/DDBJ whole genome shotgun (WGS) entry which is preliminary data.</text>
</comment>
<dbReference type="CDD" id="cd05651">
    <property type="entry name" value="M20_ArgE_DapE-like"/>
    <property type="match status" value="1"/>
</dbReference>
<organism evidence="7 8">
    <name type="scientific">Mucilaginibacter glaciei</name>
    <dbReference type="NCBI Taxonomy" id="2772109"/>
    <lineage>
        <taxon>Bacteria</taxon>
        <taxon>Pseudomonadati</taxon>
        <taxon>Bacteroidota</taxon>
        <taxon>Sphingobacteriia</taxon>
        <taxon>Sphingobacteriales</taxon>
        <taxon>Sphingobacteriaceae</taxon>
        <taxon>Mucilaginibacter</taxon>
    </lineage>
</organism>
<dbReference type="SUPFAM" id="SSF55031">
    <property type="entry name" value="Bacterial exopeptidase dimerisation domain"/>
    <property type="match status" value="1"/>
</dbReference>
<feature type="domain" description="Peptidase M20 dimerisation" evidence="6">
    <location>
        <begin position="184"/>
        <end position="279"/>
    </location>
</feature>
<name>A0A926P0M0_9SPHI</name>
<comment type="cofactor">
    <cofactor evidence="1">
        <name>Zn(2+)</name>
        <dbReference type="ChEBI" id="CHEBI:29105"/>
    </cofactor>
</comment>
<dbReference type="Gene3D" id="3.30.70.360">
    <property type="match status" value="1"/>
</dbReference>
<evidence type="ECO:0000256" key="1">
    <source>
        <dbReference type="ARBA" id="ARBA00001947"/>
    </source>
</evidence>
<dbReference type="InterPro" id="IPR001261">
    <property type="entry name" value="ArgE/DapE_CS"/>
</dbReference>